<gene>
    <name evidence="2" type="ORF">A2704_03500</name>
</gene>
<feature type="transmembrane region" description="Helical" evidence="1">
    <location>
        <begin position="12"/>
        <end position="32"/>
    </location>
</feature>
<protein>
    <submittedName>
        <fullName evidence="2">Uncharacterized protein</fullName>
    </submittedName>
</protein>
<dbReference type="Proteomes" id="UP000176445">
    <property type="component" value="Unassembled WGS sequence"/>
</dbReference>
<evidence type="ECO:0000313" key="2">
    <source>
        <dbReference type="EMBL" id="OGG51407.1"/>
    </source>
</evidence>
<reference evidence="2 3" key="1">
    <citation type="journal article" date="2016" name="Nat. Commun.">
        <title>Thousands of microbial genomes shed light on interconnected biogeochemical processes in an aquifer system.</title>
        <authorList>
            <person name="Anantharaman K."/>
            <person name="Brown C.T."/>
            <person name="Hug L.A."/>
            <person name="Sharon I."/>
            <person name="Castelle C.J."/>
            <person name="Probst A.J."/>
            <person name="Thomas B.C."/>
            <person name="Singh A."/>
            <person name="Wilkins M.J."/>
            <person name="Karaoz U."/>
            <person name="Brodie E.L."/>
            <person name="Williams K.H."/>
            <person name="Hubbard S.S."/>
            <person name="Banfield J.F."/>
        </authorList>
    </citation>
    <scope>NUCLEOTIDE SEQUENCE [LARGE SCALE GENOMIC DNA]</scope>
</reference>
<keyword evidence="1" id="KW-0812">Transmembrane</keyword>
<dbReference type="EMBL" id="MFKW01000029">
    <property type="protein sequence ID" value="OGG51407.1"/>
    <property type="molecule type" value="Genomic_DNA"/>
</dbReference>
<evidence type="ECO:0000256" key="1">
    <source>
        <dbReference type="SAM" id="Phobius"/>
    </source>
</evidence>
<name>A0A1F6CQM1_9BACT</name>
<keyword evidence="1" id="KW-0472">Membrane</keyword>
<proteinExistence type="predicted"/>
<organism evidence="2 3">
    <name type="scientific">Candidatus Kaiserbacteria bacterium RIFCSPHIGHO2_01_FULL_54_36b</name>
    <dbReference type="NCBI Taxonomy" id="1798483"/>
    <lineage>
        <taxon>Bacteria</taxon>
        <taxon>Candidatus Kaiseribacteriota</taxon>
    </lineage>
</organism>
<keyword evidence="1" id="KW-1133">Transmembrane helix</keyword>
<accession>A0A1F6CQM1</accession>
<dbReference type="AlphaFoldDB" id="A0A1F6CQM1"/>
<sequence length="161" mass="16673">MVLGQKVATLRHLMRTTVIIGITLGLVLPFYAGAQGIRSVTQSSADSGGSISDGVTTSGDASASIYVRNVVGSQGTTTRASVQLTTGPAVGGTKGEGARVGEASSEGKGKTQIKIATSSVGTQIQVVVAATSSERASRKSFLSFDPFRALFRNFFSLFNFF</sequence>
<comment type="caution">
    <text evidence="2">The sequence shown here is derived from an EMBL/GenBank/DDBJ whole genome shotgun (WGS) entry which is preliminary data.</text>
</comment>
<evidence type="ECO:0000313" key="3">
    <source>
        <dbReference type="Proteomes" id="UP000176445"/>
    </source>
</evidence>